<dbReference type="PANTHER" id="PTHR38166:SF1">
    <property type="entry name" value="C2H2-TYPE DOMAIN-CONTAINING PROTEIN"/>
    <property type="match status" value="1"/>
</dbReference>
<comment type="caution">
    <text evidence="2">The sequence shown here is derived from an EMBL/GenBank/DDBJ whole genome shotgun (WGS) entry which is preliminary data.</text>
</comment>
<feature type="compositionally biased region" description="Polar residues" evidence="1">
    <location>
        <begin position="376"/>
        <end position="421"/>
    </location>
</feature>
<feature type="compositionally biased region" description="Acidic residues" evidence="1">
    <location>
        <begin position="132"/>
        <end position="152"/>
    </location>
</feature>
<feature type="region of interest" description="Disordered" evidence="1">
    <location>
        <begin position="376"/>
        <end position="445"/>
    </location>
</feature>
<accession>A0A175W4H2</accession>
<evidence type="ECO:0000256" key="1">
    <source>
        <dbReference type="SAM" id="MobiDB-lite"/>
    </source>
</evidence>
<feature type="region of interest" description="Disordered" evidence="1">
    <location>
        <begin position="1"/>
        <end position="49"/>
    </location>
</feature>
<sequence>MSAHDDAEPLVTLHEEPESDTDDSECESAYETSGQSDEDDDDNEWSGQDGNIESLVFSAVGSDYSLAAFLIPLLHRDFNLALKSKVEKWRRTTAARDGSEGSAEVKSSPTETSSGQDKTSPRKRRRTNSDNDNNEGNDGWDEGDDDDREDGDGDKRMGPPAGPAGDPDLMLACPFHKRDPIKYGVNGGSGSAKRSRYTYRPCAGPGFKSIQRLKEHLKRVHSPVQCERCKQTFNTGNGRDRAQCLEDLAAHRKNEVPCDLRDATLKEGVDEAQWAKLEKQNRKRNQEVHKVEKWFEMWDILFPGVERPKSPWHENTRLDGTPKEGEDYFTRIFLSILDHKFKVGDITLSDPTVFRERLKSVAQATFRTYVSMRPNFSSETSSSGVPNHPSHTGGSSTHQSATGTTTSHQRSATTAPTSVGSHQRHPPPPNAYTLDPPYGLGIGMPGQAGASPQFMSALPPVTTGAGMHASQAIPRNMPFGGLNTDNSNQFYYTGYTMFPPQGSWIPGNVPFQTSPIPHSSPMQATDWYFPEQNFGTNSGEPE</sequence>
<reference evidence="2 3" key="1">
    <citation type="journal article" date="2016" name="Genome Announc.">
        <title>Genome Sequence of Madurella mycetomatis mm55, Isolated from a Human Mycetoma Case in Sudan.</title>
        <authorList>
            <person name="Smit S."/>
            <person name="Derks M.F."/>
            <person name="Bervoets S."/>
            <person name="Fahal A."/>
            <person name="van Leeuwen W."/>
            <person name="van Belkum A."/>
            <person name="van de Sande W.W."/>
        </authorList>
    </citation>
    <scope>NUCLEOTIDE SEQUENCE [LARGE SCALE GENOMIC DNA]</scope>
    <source>
        <strain evidence="3">mm55</strain>
    </source>
</reference>
<feature type="compositionally biased region" description="Acidic residues" evidence="1">
    <location>
        <begin position="17"/>
        <end position="28"/>
    </location>
</feature>
<dbReference type="Proteomes" id="UP000078237">
    <property type="component" value="Unassembled WGS sequence"/>
</dbReference>
<evidence type="ECO:0000313" key="3">
    <source>
        <dbReference type="Proteomes" id="UP000078237"/>
    </source>
</evidence>
<dbReference type="STRING" id="100816.A0A175W4H2"/>
<dbReference type="OrthoDB" id="3564303at2759"/>
<gene>
    <name evidence="2" type="ORF">MMYC01_205694</name>
</gene>
<dbReference type="EMBL" id="LCTW02000113">
    <property type="protein sequence ID" value="KXX78628.1"/>
    <property type="molecule type" value="Genomic_DNA"/>
</dbReference>
<proteinExistence type="predicted"/>
<dbReference type="AlphaFoldDB" id="A0A175W4H2"/>
<protein>
    <submittedName>
        <fullName evidence="2">POZ-, AT hook-, and zinc finger-containing protein 1</fullName>
    </submittedName>
</protein>
<evidence type="ECO:0000313" key="2">
    <source>
        <dbReference type="EMBL" id="KXX78628.1"/>
    </source>
</evidence>
<name>A0A175W4H2_9PEZI</name>
<dbReference type="VEuPathDB" id="FungiDB:MMYC01_205694"/>
<feature type="region of interest" description="Disordered" evidence="1">
    <location>
        <begin position="92"/>
        <end position="171"/>
    </location>
</feature>
<feature type="compositionally biased region" description="Polar residues" evidence="1">
    <location>
        <begin position="105"/>
        <end position="118"/>
    </location>
</feature>
<organism evidence="2 3">
    <name type="scientific">Madurella mycetomatis</name>
    <dbReference type="NCBI Taxonomy" id="100816"/>
    <lineage>
        <taxon>Eukaryota</taxon>
        <taxon>Fungi</taxon>
        <taxon>Dikarya</taxon>
        <taxon>Ascomycota</taxon>
        <taxon>Pezizomycotina</taxon>
        <taxon>Sordariomycetes</taxon>
        <taxon>Sordariomycetidae</taxon>
        <taxon>Sordariales</taxon>
        <taxon>Sordariales incertae sedis</taxon>
        <taxon>Madurella</taxon>
    </lineage>
</organism>
<dbReference type="PANTHER" id="PTHR38166">
    <property type="entry name" value="C2H2-TYPE DOMAIN-CONTAINING PROTEIN-RELATED"/>
    <property type="match status" value="1"/>
</dbReference>
<keyword evidence="3" id="KW-1185">Reference proteome</keyword>